<dbReference type="InterPro" id="IPR011335">
    <property type="entry name" value="Restrct_endonuc-II-like"/>
</dbReference>
<dbReference type="PANTHER" id="PTHR30015:SF7">
    <property type="entry name" value="TYPE IV METHYL-DIRECTED RESTRICTION ENZYME ECOKMRR"/>
    <property type="match status" value="1"/>
</dbReference>
<reference evidence="2" key="1">
    <citation type="submission" date="2024-05" db="EMBL/GenBank/DDBJ databases">
        <title>Isolation and characterization of Sporomusa carbonis sp. nov., a carboxydotrophic hydrogenogen in the genus of Sporomusa isolated from a charcoal burning pile.</title>
        <authorList>
            <person name="Boeer T."/>
            <person name="Rosenbaum F."/>
            <person name="Eysell L."/>
            <person name="Mueller V."/>
            <person name="Daniel R."/>
            <person name="Poehlein A."/>
        </authorList>
    </citation>
    <scope>NUCLEOTIDE SEQUENCE [LARGE SCALE GENOMIC DNA]</scope>
    <source>
        <strain evidence="2">DSM 10669</strain>
    </source>
</reference>
<dbReference type="Pfam" id="PF04471">
    <property type="entry name" value="Mrr_cat"/>
    <property type="match status" value="1"/>
</dbReference>
<feature type="domain" description="Restriction endonuclease type IV Mrr" evidence="1">
    <location>
        <begin position="11"/>
        <end position="123"/>
    </location>
</feature>
<dbReference type="InterPro" id="IPR052906">
    <property type="entry name" value="Type_IV_Methyl-Rstrct_Enzyme"/>
</dbReference>
<evidence type="ECO:0000313" key="3">
    <source>
        <dbReference type="Proteomes" id="UP000216752"/>
    </source>
</evidence>
<dbReference type="InterPro" id="IPR011856">
    <property type="entry name" value="tRNA_endonuc-like_dom_sf"/>
</dbReference>
<keyword evidence="3" id="KW-1185">Reference proteome</keyword>
<protein>
    <recommendedName>
        <fullName evidence="1">Restriction endonuclease type IV Mrr domain-containing protein</fullName>
    </recommendedName>
</protein>
<evidence type="ECO:0000259" key="1">
    <source>
        <dbReference type="Pfam" id="PF04471"/>
    </source>
</evidence>
<name>A0ABZ3ISY6_9FIRM</name>
<dbReference type="SUPFAM" id="SSF52980">
    <property type="entry name" value="Restriction endonuclease-like"/>
    <property type="match status" value="1"/>
</dbReference>
<dbReference type="PANTHER" id="PTHR30015">
    <property type="entry name" value="MRR RESTRICTION SYSTEM PROTEIN"/>
    <property type="match status" value="1"/>
</dbReference>
<organism evidence="2 3">
    <name type="scientific">Sporomusa silvacetica DSM 10669</name>
    <dbReference type="NCBI Taxonomy" id="1123289"/>
    <lineage>
        <taxon>Bacteria</taxon>
        <taxon>Bacillati</taxon>
        <taxon>Bacillota</taxon>
        <taxon>Negativicutes</taxon>
        <taxon>Selenomonadales</taxon>
        <taxon>Sporomusaceae</taxon>
        <taxon>Sporomusa</taxon>
    </lineage>
</organism>
<gene>
    <name evidence="2" type="ORF">SPSIL_050160</name>
</gene>
<evidence type="ECO:0000313" key="2">
    <source>
        <dbReference type="EMBL" id="XFO68792.1"/>
    </source>
</evidence>
<dbReference type="RefSeq" id="WP_094603269.1">
    <property type="nucleotide sequence ID" value="NZ_CP155573.1"/>
</dbReference>
<dbReference type="InterPro" id="IPR007560">
    <property type="entry name" value="Restrct_endonuc_IV_Mrr"/>
</dbReference>
<proteinExistence type="predicted"/>
<sequence length="185" mass="21004">MIIPTKQNYTKMSPREFEQFVIMLLEVAVVDIPNVEVQHNEIIKASDGEYQIDGTIRFEVMGIKYLTLVECKMYKPPISREKVQVLYDKLRALGAQKGILATTSYFQSGAIEYASIHGIALVQIIDGKLTYCVRSKNPQEIKYPIGLPKFEGIAQYSIKAGIIGCNNVLYTRYLSEFLFYKDNAS</sequence>
<accession>A0ABZ3ISY6</accession>
<dbReference type="Proteomes" id="UP000216752">
    <property type="component" value="Chromosome"/>
</dbReference>
<dbReference type="EMBL" id="CP155573">
    <property type="protein sequence ID" value="XFO68792.1"/>
    <property type="molecule type" value="Genomic_DNA"/>
</dbReference>
<dbReference type="Gene3D" id="3.40.1350.10">
    <property type="match status" value="1"/>
</dbReference>